<keyword evidence="2 8" id="KW-0004">4Fe-4S</keyword>
<dbReference type="RefSeq" id="WP_016524948.1">
    <property type="nucleotide sequence ID" value="NZ_KE332518.1"/>
</dbReference>
<name>S3KDQ3_TREMA</name>
<dbReference type="GO" id="GO:0051539">
    <property type="term" value="F:4 iron, 4 sulfur cluster binding"/>
    <property type="evidence" value="ECO:0007669"/>
    <property type="project" value="UniProtKB-KW"/>
</dbReference>
<dbReference type="PANTHER" id="PTHR43034">
    <property type="entry name" value="ION-TRANSLOCATING OXIDOREDUCTASE COMPLEX SUBUNIT C"/>
    <property type="match status" value="1"/>
</dbReference>
<dbReference type="PROSITE" id="PS00198">
    <property type="entry name" value="4FE4S_FER_1"/>
    <property type="match status" value="1"/>
</dbReference>
<comment type="cofactor">
    <cofactor evidence="8">
        <name>[4Fe-4S] cluster</name>
        <dbReference type="ChEBI" id="CHEBI:49883"/>
    </cofactor>
    <text evidence="8">Binds 2 [4Fe-4S] clusters per subunit.</text>
</comment>
<dbReference type="Pfam" id="PF13237">
    <property type="entry name" value="Fer4_10"/>
    <property type="match status" value="1"/>
</dbReference>
<dbReference type="Pfam" id="PF01512">
    <property type="entry name" value="Complex1_51K"/>
    <property type="match status" value="1"/>
</dbReference>
<dbReference type="EMBL" id="ATFF01000006">
    <property type="protein sequence ID" value="EPF30337.1"/>
    <property type="molecule type" value="Genomic_DNA"/>
</dbReference>
<dbReference type="GO" id="GO:0005886">
    <property type="term" value="C:plasma membrane"/>
    <property type="evidence" value="ECO:0007669"/>
    <property type="project" value="UniProtKB-SubCell"/>
</dbReference>
<feature type="domain" description="4Fe-4S ferredoxin-type" evidence="9">
    <location>
        <begin position="398"/>
        <end position="427"/>
    </location>
</feature>
<dbReference type="NCBIfam" id="NF003454">
    <property type="entry name" value="PRK05035.1"/>
    <property type="match status" value="1"/>
</dbReference>
<feature type="binding site" evidence="8">
    <location>
        <position position="368"/>
    </location>
    <ligand>
        <name>[4Fe-4S] cluster</name>
        <dbReference type="ChEBI" id="CHEBI:49883"/>
        <label>1</label>
    </ligand>
</feature>
<gene>
    <name evidence="8" type="primary">rnfC</name>
    <name evidence="10" type="ORF">HMPREF9194_00654</name>
</gene>
<sequence>MTTHTFKGGVHLPEFKELTVDSAVEQAFPSSKTVSIPVTQGGAPNQPIVAVGDTVIRGQKIAESDAYMSVPVHASISGTVKSIENRLVAGNLYASCIVIASDGSDKTAFMEPLDPFSCTKEQTLERIRQAGLVGMGGAAFPTHVKLNPPADKSIDCILINAAECEPYLTIDTRAIIESADKIIDGLSIIMHITHAQTGIIVLEDNKLALVPVLEDAIEKAGFGEKMAVSVCKTKYPQGGEKNLVQAAVGREIPSGGLPCDIGCIIQNVGTARAISEAFREGKPFVDRGLTISGGACTKPRNILVPVGTLVGDLIPHEFGVTENVKKIVIGGPMMGYTMPSTDFPIQKNTNGITFLTEKETSLAEESPCLNCGHCIRVCPCRLTPVMIVKSLTAGNLKDAVRYGLSDCVECGSCAWVCPAKVQLVQKIRTGKQKLRAEKQKQARLAAARGGK</sequence>
<dbReference type="PROSITE" id="PS51379">
    <property type="entry name" value="4FE4S_FER_2"/>
    <property type="match status" value="2"/>
</dbReference>
<feature type="domain" description="4Fe-4S ferredoxin-type" evidence="9">
    <location>
        <begin position="358"/>
        <end position="379"/>
    </location>
</feature>
<dbReference type="OrthoDB" id="9767754at2"/>
<evidence type="ECO:0000256" key="5">
    <source>
        <dbReference type="ARBA" id="ARBA00022982"/>
    </source>
</evidence>
<feature type="binding site" evidence="8">
    <location>
        <position position="378"/>
    </location>
    <ligand>
        <name>[4Fe-4S] cluster</name>
        <dbReference type="ChEBI" id="CHEBI:49883"/>
        <label>2</label>
    </ligand>
</feature>
<keyword evidence="6 8" id="KW-0408">Iron</keyword>
<dbReference type="HOGENOM" id="CLU_010808_6_0_12"/>
<dbReference type="InterPro" id="IPR011538">
    <property type="entry name" value="Nuo51_FMN-bd"/>
</dbReference>
<evidence type="ECO:0000259" key="9">
    <source>
        <dbReference type="PROSITE" id="PS51379"/>
    </source>
</evidence>
<feature type="binding site" evidence="8">
    <location>
        <position position="410"/>
    </location>
    <ligand>
        <name>[4Fe-4S] cluster</name>
        <dbReference type="ChEBI" id="CHEBI:49883"/>
        <label>2</label>
    </ligand>
</feature>
<evidence type="ECO:0000256" key="6">
    <source>
        <dbReference type="ARBA" id="ARBA00023004"/>
    </source>
</evidence>
<comment type="function">
    <text evidence="8">Part of a membrane-bound complex that couples electron transfer with translocation of ions across the membrane.</text>
</comment>
<accession>S3KDQ3</accession>
<dbReference type="Gene3D" id="3.40.50.11540">
    <property type="entry name" value="NADH-ubiquinone oxidoreductase 51kDa subunit"/>
    <property type="match status" value="1"/>
</dbReference>
<dbReference type="EC" id="7.-.-.-" evidence="8"/>
<keyword evidence="7 8" id="KW-0411">Iron-sulfur</keyword>
<dbReference type="NCBIfam" id="TIGR01945">
    <property type="entry name" value="rnfC"/>
    <property type="match status" value="1"/>
</dbReference>
<dbReference type="GO" id="GO:0022900">
    <property type="term" value="P:electron transport chain"/>
    <property type="evidence" value="ECO:0007669"/>
    <property type="project" value="UniProtKB-UniRule"/>
</dbReference>
<keyword evidence="5 8" id="KW-0249">Electron transport</keyword>
<feature type="binding site" evidence="8">
    <location>
        <position position="417"/>
    </location>
    <ligand>
        <name>[4Fe-4S] cluster</name>
        <dbReference type="ChEBI" id="CHEBI:49883"/>
        <label>1</label>
    </ligand>
</feature>
<keyword evidence="8" id="KW-0472">Membrane</keyword>
<dbReference type="GO" id="GO:0046872">
    <property type="term" value="F:metal ion binding"/>
    <property type="evidence" value="ECO:0007669"/>
    <property type="project" value="UniProtKB-KW"/>
</dbReference>
<dbReference type="STRING" id="1125699.HMPREF9194_00654"/>
<evidence type="ECO:0000256" key="4">
    <source>
        <dbReference type="ARBA" id="ARBA00022737"/>
    </source>
</evidence>
<dbReference type="SUPFAM" id="SSF142019">
    <property type="entry name" value="Nqo1 FMN-binding domain-like"/>
    <property type="match status" value="1"/>
</dbReference>
<feature type="binding site" evidence="8">
    <location>
        <position position="413"/>
    </location>
    <ligand>
        <name>[4Fe-4S] cluster</name>
        <dbReference type="ChEBI" id="CHEBI:49883"/>
        <label>2</label>
    </ligand>
</feature>
<keyword evidence="8" id="KW-1003">Cell membrane</keyword>
<evidence type="ECO:0000256" key="1">
    <source>
        <dbReference type="ARBA" id="ARBA00022448"/>
    </source>
</evidence>
<dbReference type="SUPFAM" id="SSF46548">
    <property type="entry name" value="alpha-helical ferredoxin"/>
    <property type="match status" value="1"/>
</dbReference>
<evidence type="ECO:0000313" key="10">
    <source>
        <dbReference type="EMBL" id="EPF30337.1"/>
    </source>
</evidence>
<organism evidence="10 11">
    <name type="scientific">Treponema maltophilum ATCC 51939</name>
    <dbReference type="NCBI Taxonomy" id="1125699"/>
    <lineage>
        <taxon>Bacteria</taxon>
        <taxon>Pseudomonadati</taxon>
        <taxon>Spirochaetota</taxon>
        <taxon>Spirochaetia</taxon>
        <taxon>Spirochaetales</taxon>
        <taxon>Treponemataceae</taxon>
        <taxon>Treponema</taxon>
    </lineage>
</organism>
<evidence type="ECO:0000256" key="2">
    <source>
        <dbReference type="ARBA" id="ARBA00022485"/>
    </source>
</evidence>
<feature type="binding site" evidence="8">
    <location>
        <position position="374"/>
    </location>
    <ligand>
        <name>[4Fe-4S] cluster</name>
        <dbReference type="ChEBI" id="CHEBI:49883"/>
        <label>1</label>
    </ligand>
</feature>
<evidence type="ECO:0000256" key="3">
    <source>
        <dbReference type="ARBA" id="ARBA00022723"/>
    </source>
</evidence>
<comment type="subcellular location">
    <subcellularLocation>
        <location evidence="8">Cell membrane</location>
        <topology evidence="8">Peripheral membrane protein</topology>
    </subcellularLocation>
</comment>
<feature type="binding site" evidence="8">
    <location>
        <position position="371"/>
    </location>
    <ligand>
        <name>[4Fe-4S] cluster</name>
        <dbReference type="ChEBI" id="CHEBI:49883"/>
        <label>1</label>
    </ligand>
</feature>
<dbReference type="InterPro" id="IPR026902">
    <property type="entry name" value="RnfC_N"/>
</dbReference>
<dbReference type="AlphaFoldDB" id="S3KDQ3"/>
<dbReference type="Proteomes" id="UP000014541">
    <property type="component" value="Unassembled WGS sequence"/>
</dbReference>
<dbReference type="InterPro" id="IPR017900">
    <property type="entry name" value="4Fe4S_Fe_S_CS"/>
</dbReference>
<keyword evidence="11" id="KW-1185">Reference proteome</keyword>
<dbReference type="InterPro" id="IPR017896">
    <property type="entry name" value="4Fe4S_Fe-S-bd"/>
</dbReference>
<dbReference type="Pfam" id="PF13375">
    <property type="entry name" value="RnfC_N"/>
    <property type="match status" value="1"/>
</dbReference>
<dbReference type="eggNOG" id="COG4656">
    <property type="taxonomic scope" value="Bacteria"/>
</dbReference>
<proteinExistence type="inferred from homology"/>
<keyword evidence="4 8" id="KW-0677">Repeat</keyword>
<keyword evidence="3 8" id="KW-0479">Metal-binding</keyword>
<evidence type="ECO:0000313" key="11">
    <source>
        <dbReference type="Proteomes" id="UP000014541"/>
    </source>
</evidence>
<evidence type="ECO:0000256" key="8">
    <source>
        <dbReference type="HAMAP-Rule" id="MF_00461"/>
    </source>
</evidence>
<dbReference type="PANTHER" id="PTHR43034:SF2">
    <property type="entry name" value="ION-TRANSLOCATING OXIDOREDUCTASE COMPLEX SUBUNIT C"/>
    <property type="match status" value="1"/>
</dbReference>
<keyword evidence="8" id="KW-1278">Translocase</keyword>
<comment type="similarity">
    <text evidence="8">Belongs to the 4Fe4S bacterial-type ferredoxin family. RnfC subfamily.</text>
</comment>
<feature type="binding site" evidence="8">
    <location>
        <position position="407"/>
    </location>
    <ligand>
        <name>[4Fe-4S] cluster</name>
        <dbReference type="ChEBI" id="CHEBI:49883"/>
        <label>2</label>
    </ligand>
</feature>
<dbReference type="InterPro" id="IPR037225">
    <property type="entry name" value="Nuo51_FMN-bd_sf"/>
</dbReference>
<dbReference type="InterPro" id="IPR010208">
    <property type="entry name" value="Ion_transpt_RnfC/RsxC"/>
</dbReference>
<dbReference type="PATRIC" id="fig|1125699.3.peg.665"/>
<comment type="subunit">
    <text evidence="8">The complex is composed of six subunits: RnfA, RnfB, RnfC, RnfD, RnfE and RnfG.</text>
</comment>
<comment type="caution">
    <text evidence="10">The sequence shown here is derived from an EMBL/GenBank/DDBJ whole genome shotgun (WGS) entry which is preliminary data.</text>
</comment>
<protein>
    <recommendedName>
        <fullName evidence="8">Ion-translocating oxidoreductase complex subunit C</fullName>
        <ecNumber evidence="8">7.-.-.-</ecNumber>
    </recommendedName>
    <alternativeName>
        <fullName evidence="8">Rnf electron transport complex subunit C</fullName>
    </alternativeName>
</protein>
<reference evidence="10 11" key="1">
    <citation type="submission" date="2013-04" db="EMBL/GenBank/DDBJ databases">
        <title>The Genome Sequence of Treponema maltophilum ATCC 51939.</title>
        <authorList>
            <consortium name="The Broad Institute Genomics Platform"/>
            <person name="Earl A."/>
            <person name="Ward D."/>
            <person name="Feldgarden M."/>
            <person name="Gevers D."/>
            <person name="Leonetti C."/>
            <person name="Blanton J.M."/>
            <person name="Dewhirst F.E."/>
            <person name="Izard J."/>
            <person name="Walker B."/>
            <person name="Young S."/>
            <person name="Zeng Q."/>
            <person name="Gargeya S."/>
            <person name="Fitzgerald M."/>
            <person name="Haas B."/>
            <person name="Abouelleil A."/>
            <person name="Allen A.W."/>
            <person name="Alvarado L."/>
            <person name="Arachchi H.M."/>
            <person name="Berlin A.M."/>
            <person name="Chapman S.B."/>
            <person name="Gainer-Dewar J."/>
            <person name="Goldberg J."/>
            <person name="Griggs A."/>
            <person name="Gujja S."/>
            <person name="Hansen M."/>
            <person name="Howarth C."/>
            <person name="Imamovic A."/>
            <person name="Ireland A."/>
            <person name="Larimer J."/>
            <person name="McCowan C."/>
            <person name="Murphy C."/>
            <person name="Pearson M."/>
            <person name="Poon T.W."/>
            <person name="Priest M."/>
            <person name="Roberts A."/>
            <person name="Saif S."/>
            <person name="Shea T."/>
            <person name="Sisk P."/>
            <person name="Sykes S."/>
            <person name="Wortman J."/>
            <person name="Nusbaum C."/>
            <person name="Birren B."/>
        </authorList>
    </citation>
    <scope>NUCLEOTIDE SEQUENCE [LARGE SCALE GENOMIC DNA]</scope>
    <source>
        <strain evidence="10 11">ATCC 51939</strain>
    </source>
</reference>
<evidence type="ECO:0000256" key="7">
    <source>
        <dbReference type="ARBA" id="ARBA00023014"/>
    </source>
</evidence>
<dbReference type="HAMAP" id="MF_00461">
    <property type="entry name" value="RsxC_RnfC"/>
    <property type="match status" value="1"/>
</dbReference>
<keyword evidence="1 8" id="KW-0813">Transport</keyword>
<dbReference type="Gene3D" id="3.30.70.20">
    <property type="match status" value="1"/>
</dbReference>
<dbReference type="GO" id="GO:0009055">
    <property type="term" value="F:electron transfer activity"/>
    <property type="evidence" value="ECO:0007669"/>
    <property type="project" value="InterPro"/>
</dbReference>